<comment type="caution">
    <text evidence="1">The sequence shown here is derived from an EMBL/GenBank/DDBJ whole genome shotgun (WGS) entry which is preliminary data.</text>
</comment>
<reference evidence="1 2" key="1">
    <citation type="journal article" date="2020" name="Cell">
        <title>Large-Scale Comparative Analyses of Tick Genomes Elucidate Their Genetic Diversity and Vector Capacities.</title>
        <authorList>
            <consortium name="Tick Genome and Microbiome Consortium (TIGMIC)"/>
            <person name="Jia N."/>
            <person name="Wang J."/>
            <person name="Shi W."/>
            <person name="Du L."/>
            <person name="Sun Y."/>
            <person name="Zhan W."/>
            <person name="Jiang J.F."/>
            <person name="Wang Q."/>
            <person name="Zhang B."/>
            <person name="Ji P."/>
            <person name="Bell-Sakyi L."/>
            <person name="Cui X.M."/>
            <person name="Yuan T.T."/>
            <person name="Jiang B.G."/>
            <person name="Yang W.F."/>
            <person name="Lam T.T."/>
            <person name="Chang Q.C."/>
            <person name="Ding S.J."/>
            <person name="Wang X.J."/>
            <person name="Zhu J.G."/>
            <person name="Ruan X.D."/>
            <person name="Zhao L."/>
            <person name="Wei J.T."/>
            <person name="Ye R.Z."/>
            <person name="Que T.C."/>
            <person name="Du C.H."/>
            <person name="Zhou Y.H."/>
            <person name="Cheng J.X."/>
            <person name="Dai P.F."/>
            <person name="Guo W.B."/>
            <person name="Han X.H."/>
            <person name="Huang E.J."/>
            <person name="Li L.F."/>
            <person name="Wei W."/>
            <person name="Gao Y.C."/>
            <person name="Liu J.Z."/>
            <person name="Shao H.Z."/>
            <person name="Wang X."/>
            <person name="Wang C.C."/>
            <person name="Yang T.C."/>
            <person name="Huo Q.B."/>
            <person name="Li W."/>
            <person name="Chen H.Y."/>
            <person name="Chen S.E."/>
            <person name="Zhou L.G."/>
            <person name="Ni X.B."/>
            <person name="Tian J.H."/>
            <person name="Sheng Y."/>
            <person name="Liu T."/>
            <person name="Pan Y.S."/>
            <person name="Xia L.Y."/>
            <person name="Li J."/>
            <person name="Zhao F."/>
            <person name="Cao W.C."/>
        </authorList>
    </citation>
    <scope>NUCLEOTIDE SEQUENCE [LARGE SCALE GENOMIC DNA]</scope>
    <source>
        <strain evidence="1">Iper-2018</strain>
    </source>
</reference>
<proteinExistence type="predicted"/>
<sequence>MTLMNGLYKKIGMKEAPHKGLGGKYQPIKARSLLLAAHGKCFQEVTEVLEHGLKYCLSPRLNPIDKLSIAGSLAERAAPDEKDRCISDAIDSLVCKPGLQKRPFKTGYVVSFFEENHLKLLTSSKEGGFVVLPDGIFKDN</sequence>
<dbReference type="Proteomes" id="UP000805193">
    <property type="component" value="Unassembled WGS sequence"/>
</dbReference>
<protein>
    <submittedName>
        <fullName evidence="1">Uncharacterized protein</fullName>
    </submittedName>
</protein>
<name>A0AC60Q4X9_IXOPE</name>
<accession>A0AC60Q4X9</accession>
<dbReference type="EMBL" id="JABSTQ010009479">
    <property type="protein sequence ID" value="KAG0428806.1"/>
    <property type="molecule type" value="Genomic_DNA"/>
</dbReference>
<organism evidence="1 2">
    <name type="scientific">Ixodes persulcatus</name>
    <name type="common">Taiga tick</name>
    <dbReference type="NCBI Taxonomy" id="34615"/>
    <lineage>
        <taxon>Eukaryota</taxon>
        <taxon>Metazoa</taxon>
        <taxon>Ecdysozoa</taxon>
        <taxon>Arthropoda</taxon>
        <taxon>Chelicerata</taxon>
        <taxon>Arachnida</taxon>
        <taxon>Acari</taxon>
        <taxon>Parasitiformes</taxon>
        <taxon>Ixodida</taxon>
        <taxon>Ixodoidea</taxon>
        <taxon>Ixodidae</taxon>
        <taxon>Ixodinae</taxon>
        <taxon>Ixodes</taxon>
    </lineage>
</organism>
<gene>
    <name evidence="1" type="ORF">HPB47_024238</name>
</gene>
<keyword evidence="2" id="KW-1185">Reference proteome</keyword>
<evidence type="ECO:0000313" key="2">
    <source>
        <dbReference type="Proteomes" id="UP000805193"/>
    </source>
</evidence>
<evidence type="ECO:0000313" key="1">
    <source>
        <dbReference type="EMBL" id="KAG0428806.1"/>
    </source>
</evidence>